<keyword evidence="5" id="KW-0460">Magnesium</keyword>
<gene>
    <name evidence="8" type="ORF">UX05_C0002G0094</name>
</gene>
<evidence type="ECO:0000256" key="5">
    <source>
        <dbReference type="ARBA" id="ARBA00022842"/>
    </source>
</evidence>
<keyword evidence="4" id="KW-0479">Metal-binding</keyword>
<evidence type="ECO:0000256" key="2">
    <source>
        <dbReference type="ARBA" id="ARBA00010523"/>
    </source>
</evidence>
<dbReference type="CDD" id="cd05637">
    <property type="entry name" value="SIS_PGI_PMI_2"/>
    <property type="match status" value="1"/>
</dbReference>
<dbReference type="PANTHER" id="PTHR43771">
    <property type="entry name" value="PHOSPHOMANNOMUTASE"/>
    <property type="match status" value="1"/>
</dbReference>
<dbReference type="Pfam" id="PF02880">
    <property type="entry name" value="PGM_PMM_III"/>
    <property type="match status" value="1"/>
</dbReference>
<keyword evidence="6 8" id="KW-0413">Isomerase</keyword>
<dbReference type="InterPro" id="IPR046348">
    <property type="entry name" value="SIS_dom_sf"/>
</dbReference>
<dbReference type="Gene3D" id="3.30.310.50">
    <property type="entry name" value="Alpha-D-phosphohexomutase, C-terminal domain"/>
    <property type="match status" value="1"/>
</dbReference>
<dbReference type="PROSITE" id="PS51464">
    <property type="entry name" value="SIS"/>
    <property type="match status" value="1"/>
</dbReference>
<dbReference type="InterPro" id="IPR035484">
    <property type="entry name" value="SIS_PGI/PMI_1"/>
</dbReference>
<evidence type="ECO:0000256" key="6">
    <source>
        <dbReference type="ARBA" id="ARBA00023235"/>
    </source>
</evidence>
<dbReference type="GO" id="GO:0005975">
    <property type="term" value="P:carbohydrate metabolic process"/>
    <property type="evidence" value="ECO:0007669"/>
    <property type="project" value="InterPro"/>
</dbReference>
<dbReference type="InterPro" id="IPR036900">
    <property type="entry name" value="A-D-PHexomutase_C_sf"/>
</dbReference>
<dbReference type="Proteomes" id="UP000034264">
    <property type="component" value="Unassembled WGS sequence"/>
</dbReference>
<feature type="domain" description="SIS" evidence="7">
    <location>
        <begin position="350"/>
        <end position="500"/>
    </location>
</feature>
<evidence type="ECO:0000256" key="3">
    <source>
        <dbReference type="ARBA" id="ARBA00022553"/>
    </source>
</evidence>
<dbReference type="PANTHER" id="PTHR43771:SF1">
    <property type="entry name" value="PHOSPHOMANNOMUTASE"/>
    <property type="match status" value="1"/>
</dbReference>
<comment type="caution">
    <text evidence="8">The sequence shown here is derived from an EMBL/GenBank/DDBJ whole genome shotgun (WGS) entry which is preliminary data.</text>
</comment>
<proteinExistence type="inferred from homology"/>
<dbReference type="GO" id="GO:0016868">
    <property type="term" value="F:intramolecular phosphotransferase activity"/>
    <property type="evidence" value="ECO:0007669"/>
    <property type="project" value="InterPro"/>
</dbReference>
<dbReference type="InterPro" id="IPR019490">
    <property type="entry name" value="Glu6P/Mann6P_isomerase_C"/>
</dbReference>
<sequence length="664" mass="73500">MNWKSSNYSTPPASPIIKYENTAKDLYLEMLKGLAQAPYPKWTVVVDTANGTQSEIIFDLLSDLKIKFIKTGDCDIQSPVFTPRDTEVSSSFAEISRQVLLNKADLGIAFDVDGDRIIFIDDQGRYLPGDYSCSLIAQSEDSKDIVTPISTSSVVDSINKTVHRTPVGSTFVAAKMKEVGAKFGFEANGGGIFSEISYGRDGGVTFIKMLNLLKSSHKSLSVLYDSLPKYYLFRDKIDCPFNRYDRVYNAVREKYSNRNINDLDGLKVDLGSSEWILFRGSGNAPEFRVFVQSSDEKNSLKLGHEVLSWVKSLLHRVEPSPFGPGQGSTLFDSLHILDSITAIPDQCAQVISEVAQATVPPGCSLVNNIVISGMGGSALGGRVIASLERQTLHVPIVVSTEYHLPNFANEKTLVVISSYSGQTEETLSALAEARSRGCQIFILTTGGKLGQLAGQFQLPNYIFQPRFNPSRQPRMSLGYEVTAILALLARCQLIHPIKELSRLPDFLRSRQQDLSGIQSLASNIVGKIPVFLVSEHLKGAVHAMKNQLNENAKTFAVVFDLPEANHHLMEGLAHPFSNPDNLAVVMVDSPHYHPEVRQRYPLIRQVIAKQHIPVFDFPLAGPHPVFEALDVIQSGAYLAYYLSQEYGLDPGPIPWVDWFKNELR</sequence>
<dbReference type="SUPFAM" id="SSF53697">
    <property type="entry name" value="SIS domain"/>
    <property type="match status" value="1"/>
</dbReference>
<dbReference type="Pfam" id="PF02879">
    <property type="entry name" value="PGM_PMM_II"/>
    <property type="match status" value="1"/>
</dbReference>
<dbReference type="GO" id="GO:1901135">
    <property type="term" value="P:carbohydrate derivative metabolic process"/>
    <property type="evidence" value="ECO:0007669"/>
    <property type="project" value="InterPro"/>
</dbReference>
<keyword evidence="3" id="KW-0597">Phosphoprotein</keyword>
<dbReference type="Gene3D" id="3.40.120.10">
    <property type="entry name" value="Alpha-D-Glucose-1,6-Bisphosphate, subunit A, domain 3"/>
    <property type="match status" value="2"/>
</dbReference>
<dbReference type="EMBL" id="LCKS01000002">
    <property type="protein sequence ID" value="KKU03338.1"/>
    <property type="molecule type" value="Genomic_DNA"/>
</dbReference>
<reference evidence="8 9" key="1">
    <citation type="journal article" date="2015" name="Nature">
        <title>rRNA introns, odd ribosomes, and small enigmatic genomes across a large radiation of phyla.</title>
        <authorList>
            <person name="Brown C.T."/>
            <person name="Hug L.A."/>
            <person name="Thomas B.C."/>
            <person name="Sharon I."/>
            <person name="Castelle C.J."/>
            <person name="Singh A."/>
            <person name="Wilkins M.J."/>
            <person name="Williams K.H."/>
            <person name="Banfield J.F."/>
        </authorList>
    </citation>
    <scope>NUCLEOTIDE SEQUENCE [LARGE SCALE GENOMIC DNA]</scope>
</reference>
<comment type="similarity">
    <text evidence="2">Belongs to the PGI/PMI family.</text>
</comment>
<dbReference type="GO" id="GO:0004347">
    <property type="term" value="F:glucose-6-phosphate isomerase activity"/>
    <property type="evidence" value="ECO:0007669"/>
    <property type="project" value="InterPro"/>
</dbReference>
<evidence type="ECO:0000256" key="1">
    <source>
        <dbReference type="ARBA" id="ARBA00001946"/>
    </source>
</evidence>
<comment type="cofactor">
    <cofactor evidence="1">
        <name>Mg(2+)</name>
        <dbReference type="ChEBI" id="CHEBI:18420"/>
    </cofactor>
</comment>
<dbReference type="CDD" id="cd05017">
    <property type="entry name" value="SIS_PGI_PMI_1"/>
    <property type="match status" value="1"/>
</dbReference>
<dbReference type="SUPFAM" id="SSF53738">
    <property type="entry name" value="Phosphoglucomutase, first 3 domains"/>
    <property type="match status" value="2"/>
</dbReference>
<name>A0A0G1PD31_9BACT</name>
<dbReference type="InterPro" id="IPR016055">
    <property type="entry name" value="A-D-PHexomutase_a/b/a-I/II/III"/>
</dbReference>
<evidence type="ECO:0000313" key="9">
    <source>
        <dbReference type="Proteomes" id="UP000034264"/>
    </source>
</evidence>
<dbReference type="GO" id="GO:0004476">
    <property type="term" value="F:mannose-6-phosphate isomerase activity"/>
    <property type="evidence" value="ECO:0007669"/>
    <property type="project" value="InterPro"/>
</dbReference>
<dbReference type="Gene3D" id="3.40.50.10490">
    <property type="entry name" value="Glucose-6-phosphate isomerase like protein, domain 1"/>
    <property type="match status" value="2"/>
</dbReference>
<dbReference type="SUPFAM" id="SSF55957">
    <property type="entry name" value="Phosphoglucomutase, C-terminal domain"/>
    <property type="match status" value="1"/>
</dbReference>
<dbReference type="AlphaFoldDB" id="A0A0G1PD31"/>
<dbReference type="Pfam" id="PF10432">
    <property type="entry name" value="bact-PGI_C"/>
    <property type="match status" value="1"/>
</dbReference>
<dbReference type="GO" id="GO:0097367">
    <property type="term" value="F:carbohydrate derivative binding"/>
    <property type="evidence" value="ECO:0007669"/>
    <property type="project" value="InterPro"/>
</dbReference>
<evidence type="ECO:0000313" key="8">
    <source>
        <dbReference type="EMBL" id="KKU03338.1"/>
    </source>
</evidence>
<protein>
    <submittedName>
        <fullName evidence="8">Bifunctional phosphoglucose/phosphomannose isomerase</fullName>
    </submittedName>
</protein>
<dbReference type="InterPro" id="IPR005845">
    <property type="entry name" value="A-D-PHexomutase_a/b/a-II"/>
</dbReference>
<dbReference type="GO" id="GO:0046872">
    <property type="term" value="F:metal ion binding"/>
    <property type="evidence" value="ECO:0007669"/>
    <property type="project" value="UniProtKB-KW"/>
</dbReference>
<evidence type="ECO:0000259" key="7">
    <source>
        <dbReference type="PROSITE" id="PS51464"/>
    </source>
</evidence>
<dbReference type="InterPro" id="IPR005846">
    <property type="entry name" value="A-D-PHexomutase_a/b/a-III"/>
</dbReference>
<dbReference type="InterPro" id="IPR001347">
    <property type="entry name" value="SIS_dom"/>
</dbReference>
<organism evidence="8 9">
    <name type="scientific">Candidatus Amesbacteria bacterium GW2011_GWC2_45_19</name>
    <dbReference type="NCBI Taxonomy" id="1618366"/>
    <lineage>
        <taxon>Bacteria</taxon>
        <taxon>Candidatus Amesiibacteriota</taxon>
    </lineage>
</organism>
<evidence type="ECO:0000256" key="4">
    <source>
        <dbReference type="ARBA" id="ARBA00022723"/>
    </source>
</evidence>
<accession>A0A0G1PD31</accession>